<evidence type="ECO:0008006" key="3">
    <source>
        <dbReference type="Google" id="ProtNLM"/>
    </source>
</evidence>
<comment type="caution">
    <text evidence="2">The sequence shown here is derived from an EMBL/GenBank/DDBJ whole genome shotgun (WGS) entry which is preliminary data.</text>
</comment>
<protein>
    <recommendedName>
        <fullName evidence="3">Phosphoesterase</fullName>
    </recommendedName>
</protein>
<proteinExistence type="predicted"/>
<accession>A0A7C4JLE1</accession>
<organism evidence="2">
    <name type="scientific">Staphylothermus marinus</name>
    <dbReference type="NCBI Taxonomy" id="2280"/>
    <lineage>
        <taxon>Archaea</taxon>
        <taxon>Thermoproteota</taxon>
        <taxon>Thermoprotei</taxon>
        <taxon>Desulfurococcales</taxon>
        <taxon>Desulfurococcaceae</taxon>
        <taxon>Staphylothermus</taxon>
    </lineage>
</organism>
<evidence type="ECO:0000313" key="1">
    <source>
        <dbReference type="EMBL" id="HGQ59855.1"/>
    </source>
</evidence>
<evidence type="ECO:0000313" key="2">
    <source>
        <dbReference type="EMBL" id="HGQ73878.1"/>
    </source>
</evidence>
<name>A0A7C4JLE1_STAMA</name>
<sequence length="394" mass="44725">MPSTSDLLEFIDNARKYGFIRIVSSTDLDSLLASGVLLKTLVDNGVSAVLNLDPKVVLDEKDEPTLVINLPLTIERKNVFNMVFDENSSTTALVVHTLDKVFKISKWAKTVALVAGVYRWLDVGKEGFRGLEKYLLEELVSSNHVIREIGFKLPGWRKISLAKSIYRSLLPYLPGYSGRWDNVVNLVRNVFGNVDVEKFLGSEVFDRKDSAAINELLRKIDRSLEYLGEDIRKKIMYRLVGYVYHIDFNGVITDFIEIINALSLVLSIDRRNPIYIAMIGFNKEFLAETLYIYGELIEDRVQLVSEAIENYVSGKTRIIGFEKGFERPELIIDILYFLNKIPSDKVLCINIGGELLTNVSILLKQGFKQEEVFTFCDENQICRVRGSGEGLLKA</sequence>
<dbReference type="EMBL" id="DTBE01000103">
    <property type="protein sequence ID" value="HGQ59855.1"/>
    <property type="molecule type" value="Genomic_DNA"/>
</dbReference>
<dbReference type="AlphaFoldDB" id="A0A7C4JLE1"/>
<reference evidence="2" key="1">
    <citation type="journal article" date="2020" name="mSystems">
        <title>Genome- and Community-Level Interaction Insights into Carbon Utilization and Element Cycling Functions of Hydrothermarchaeota in Hydrothermal Sediment.</title>
        <authorList>
            <person name="Zhou Z."/>
            <person name="Liu Y."/>
            <person name="Xu W."/>
            <person name="Pan J."/>
            <person name="Luo Z.H."/>
            <person name="Li M."/>
        </authorList>
    </citation>
    <scope>NUCLEOTIDE SEQUENCE [LARGE SCALE GENOMIC DNA]</scope>
    <source>
        <strain evidence="1">SpSt-638</strain>
        <strain evidence="2">SpSt-648</strain>
    </source>
</reference>
<dbReference type="EMBL" id="DTBP01000015">
    <property type="protein sequence ID" value="HGQ73878.1"/>
    <property type="molecule type" value="Genomic_DNA"/>
</dbReference>
<gene>
    <name evidence="1" type="ORF">ENU09_03995</name>
    <name evidence="2" type="ORF">ENU20_02230</name>
</gene>